<dbReference type="Pfam" id="PF17921">
    <property type="entry name" value="Integrase_H2C2"/>
    <property type="match status" value="1"/>
</dbReference>
<dbReference type="PANTHER" id="PTHR48475:SF1">
    <property type="entry name" value="RNASE H TYPE-1 DOMAIN-CONTAINING PROTEIN"/>
    <property type="match status" value="1"/>
</dbReference>
<evidence type="ECO:0000259" key="1">
    <source>
        <dbReference type="Pfam" id="PF17921"/>
    </source>
</evidence>
<reference evidence="2 3" key="1">
    <citation type="journal article" date="2018" name="Front. Plant Sci.">
        <title>Red Clover (Trifolium pratense) and Zigzag Clover (T. medium) - A Picture of Genomic Similarities and Differences.</title>
        <authorList>
            <person name="Dluhosova J."/>
            <person name="Istvanek J."/>
            <person name="Nedelnik J."/>
            <person name="Repkova J."/>
        </authorList>
    </citation>
    <scope>NUCLEOTIDE SEQUENCE [LARGE SCALE GENOMIC DNA]</scope>
    <source>
        <strain evidence="3">cv. 10/8</strain>
        <tissue evidence="2">Leaf</tissue>
    </source>
</reference>
<feature type="domain" description="Integrase zinc-binding" evidence="1">
    <location>
        <begin position="34"/>
        <end position="87"/>
    </location>
</feature>
<comment type="caution">
    <text evidence="2">The sequence shown here is derived from an EMBL/GenBank/DDBJ whole genome shotgun (WGS) entry which is preliminary data.</text>
</comment>
<protein>
    <recommendedName>
        <fullName evidence="1">Integrase zinc-binding domain-containing protein</fullName>
    </recommendedName>
</protein>
<dbReference type="InterPro" id="IPR041588">
    <property type="entry name" value="Integrase_H2C2"/>
</dbReference>
<feature type="non-terminal residue" evidence="2">
    <location>
        <position position="94"/>
    </location>
</feature>
<organism evidence="2 3">
    <name type="scientific">Trifolium medium</name>
    <dbReference type="NCBI Taxonomy" id="97028"/>
    <lineage>
        <taxon>Eukaryota</taxon>
        <taxon>Viridiplantae</taxon>
        <taxon>Streptophyta</taxon>
        <taxon>Embryophyta</taxon>
        <taxon>Tracheophyta</taxon>
        <taxon>Spermatophyta</taxon>
        <taxon>Magnoliopsida</taxon>
        <taxon>eudicotyledons</taxon>
        <taxon>Gunneridae</taxon>
        <taxon>Pentapetalae</taxon>
        <taxon>rosids</taxon>
        <taxon>fabids</taxon>
        <taxon>Fabales</taxon>
        <taxon>Fabaceae</taxon>
        <taxon>Papilionoideae</taxon>
        <taxon>50 kb inversion clade</taxon>
        <taxon>NPAAA clade</taxon>
        <taxon>Hologalegina</taxon>
        <taxon>IRL clade</taxon>
        <taxon>Trifolieae</taxon>
        <taxon>Trifolium</taxon>
    </lineage>
</organism>
<dbReference type="Proteomes" id="UP000265520">
    <property type="component" value="Unassembled WGS sequence"/>
</dbReference>
<sequence length="94" mass="10734">MKMKKLAAWYTMVGDKLYKRGFYALMLLCVSEVEARRIMEEIHGGSCGSHIGTRSLAGKVMRAGFYWPSLQQDAARHIRSCDKCQRFSNLHHAP</sequence>
<dbReference type="Gene3D" id="1.10.340.70">
    <property type="match status" value="1"/>
</dbReference>
<evidence type="ECO:0000313" key="3">
    <source>
        <dbReference type="Proteomes" id="UP000265520"/>
    </source>
</evidence>
<proteinExistence type="predicted"/>
<dbReference type="AlphaFoldDB" id="A0A392RHT1"/>
<dbReference type="EMBL" id="LXQA010222516">
    <property type="protein sequence ID" value="MCI35350.1"/>
    <property type="molecule type" value="Genomic_DNA"/>
</dbReference>
<name>A0A392RHT1_9FABA</name>
<dbReference type="PANTHER" id="PTHR48475">
    <property type="entry name" value="RIBONUCLEASE H"/>
    <property type="match status" value="1"/>
</dbReference>
<gene>
    <name evidence="2" type="ORF">A2U01_0056571</name>
</gene>
<keyword evidence="3" id="KW-1185">Reference proteome</keyword>
<evidence type="ECO:0000313" key="2">
    <source>
        <dbReference type="EMBL" id="MCI35350.1"/>
    </source>
</evidence>
<accession>A0A392RHT1</accession>